<dbReference type="AlphaFoldDB" id="A0A915IT27"/>
<protein>
    <submittedName>
        <fullName evidence="3">Uncharacterized protein</fullName>
    </submittedName>
</protein>
<accession>A0A915IT27</accession>
<reference evidence="3" key="1">
    <citation type="submission" date="2022-11" db="UniProtKB">
        <authorList>
            <consortium name="WormBaseParasite"/>
        </authorList>
    </citation>
    <scope>IDENTIFICATION</scope>
</reference>
<evidence type="ECO:0000256" key="1">
    <source>
        <dbReference type="SAM" id="MobiDB-lite"/>
    </source>
</evidence>
<keyword evidence="2" id="KW-1185">Reference proteome</keyword>
<organism evidence="2 3">
    <name type="scientific">Romanomermis culicivorax</name>
    <name type="common">Nematode worm</name>
    <dbReference type="NCBI Taxonomy" id="13658"/>
    <lineage>
        <taxon>Eukaryota</taxon>
        <taxon>Metazoa</taxon>
        <taxon>Ecdysozoa</taxon>
        <taxon>Nematoda</taxon>
        <taxon>Enoplea</taxon>
        <taxon>Dorylaimia</taxon>
        <taxon>Mermithida</taxon>
        <taxon>Mermithoidea</taxon>
        <taxon>Mermithidae</taxon>
        <taxon>Romanomermis</taxon>
    </lineage>
</organism>
<feature type="region of interest" description="Disordered" evidence="1">
    <location>
        <begin position="1"/>
        <end position="29"/>
    </location>
</feature>
<evidence type="ECO:0000313" key="3">
    <source>
        <dbReference type="WBParaSite" id="nRc.2.0.1.t17192-RA"/>
    </source>
</evidence>
<dbReference type="Proteomes" id="UP000887565">
    <property type="component" value="Unplaced"/>
</dbReference>
<sequence length="111" mass="12758">MSKPPSKLVIPRPDAAEQKVQPPPIATPTAQDKLDLMTAQMEKMMVILGQMQNQIVPQQQKIIDLETGQQFRETRLCPKVLNWKFCDELPILTHIISWKIAPPMTMQYKSF</sequence>
<name>A0A915IT27_ROMCU</name>
<dbReference type="WBParaSite" id="nRc.2.0.1.t17192-RA">
    <property type="protein sequence ID" value="nRc.2.0.1.t17192-RA"/>
    <property type="gene ID" value="nRc.2.0.1.g17192"/>
</dbReference>
<evidence type="ECO:0000313" key="2">
    <source>
        <dbReference type="Proteomes" id="UP000887565"/>
    </source>
</evidence>
<proteinExistence type="predicted"/>